<evidence type="ECO:0000313" key="2">
    <source>
        <dbReference type="EMBL" id="NBI07259.1"/>
    </source>
</evidence>
<dbReference type="EMBL" id="QXXA01000011">
    <property type="protein sequence ID" value="NBI07259.1"/>
    <property type="molecule type" value="Genomic_DNA"/>
</dbReference>
<name>A0A845QZU1_9CLOT</name>
<reference evidence="2 3" key="1">
    <citation type="submission" date="2018-08" db="EMBL/GenBank/DDBJ databases">
        <title>Murine metabolic-syndrome-specific gut microbial biobank.</title>
        <authorList>
            <person name="Liu C."/>
        </authorList>
    </citation>
    <scope>NUCLEOTIDE SEQUENCE [LARGE SCALE GENOMIC DNA]</scope>
    <source>
        <strain evidence="2 3">583</strain>
    </source>
</reference>
<proteinExistence type="predicted"/>
<comment type="caution">
    <text evidence="2">The sequence shown here is derived from an EMBL/GenBank/DDBJ whole genome shotgun (WGS) entry which is preliminary data.</text>
</comment>
<dbReference type="RefSeq" id="WP_160197729.1">
    <property type="nucleotide sequence ID" value="NZ_QXXA01000011.1"/>
</dbReference>
<feature type="transmembrane region" description="Helical" evidence="1">
    <location>
        <begin position="76"/>
        <end position="94"/>
    </location>
</feature>
<evidence type="ECO:0000256" key="1">
    <source>
        <dbReference type="SAM" id="Phobius"/>
    </source>
</evidence>
<keyword evidence="1" id="KW-1133">Transmembrane helix</keyword>
<feature type="transmembrane region" description="Helical" evidence="1">
    <location>
        <begin position="48"/>
        <end position="70"/>
    </location>
</feature>
<feature type="transmembrane region" description="Helical" evidence="1">
    <location>
        <begin position="6"/>
        <end position="28"/>
    </location>
</feature>
<dbReference type="AlphaFoldDB" id="A0A845QZU1"/>
<dbReference type="Pfam" id="PF12650">
    <property type="entry name" value="DUF3784"/>
    <property type="match status" value="1"/>
</dbReference>
<evidence type="ECO:0000313" key="3">
    <source>
        <dbReference type="Proteomes" id="UP000467132"/>
    </source>
</evidence>
<accession>A0A845QZU1</accession>
<dbReference type="Proteomes" id="UP000467132">
    <property type="component" value="Unassembled WGS sequence"/>
</dbReference>
<sequence length="101" mass="11803">MLDIVLSILIMLLALLIYKKEYIFLMGYTKRSKDTKKVKDKKKLSKDLSLNIFIMGLTFLITNVLNDLYFDGDLDVLLDFFVIVFLVPFWLISLKVGRGEY</sequence>
<keyword evidence="1" id="KW-0812">Transmembrane</keyword>
<dbReference type="InterPro" id="IPR017259">
    <property type="entry name" value="UCP037672"/>
</dbReference>
<organism evidence="2 3">
    <name type="scientific">Senegalia massiliensis</name>
    <dbReference type="NCBI Taxonomy" id="1720316"/>
    <lineage>
        <taxon>Bacteria</taxon>
        <taxon>Bacillati</taxon>
        <taxon>Bacillota</taxon>
        <taxon>Clostridia</taxon>
        <taxon>Eubacteriales</taxon>
        <taxon>Clostridiaceae</taxon>
        <taxon>Senegalia</taxon>
    </lineage>
</organism>
<keyword evidence="1" id="KW-0472">Membrane</keyword>
<protein>
    <submittedName>
        <fullName evidence="2">DUF3784 domain-containing protein</fullName>
    </submittedName>
</protein>
<keyword evidence="3" id="KW-1185">Reference proteome</keyword>
<gene>
    <name evidence="2" type="ORF">D3Z33_10400</name>
</gene>